<evidence type="ECO:0000256" key="3">
    <source>
        <dbReference type="ARBA" id="ARBA00022670"/>
    </source>
</evidence>
<reference evidence="19 22" key="3">
    <citation type="journal article" date="2019" name="Nat. Med.">
        <title>A library of human gut bacterial isolates paired with longitudinal multiomics data enables mechanistic microbiome research.</title>
        <authorList>
            <person name="Poyet M."/>
            <person name="Groussin M."/>
            <person name="Gibbons S.M."/>
            <person name="Avila-Pacheco J."/>
            <person name="Jiang X."/>
            <person name="Kearney S.M."/>
            <person name="Perrotta A.R."/>
            <person name="Berdy B."/>
            <person name="Zhao S."/>
            <person name="Lieberman T.D."/>
            <person name="Swanson P.K."/>
            <person name="Smith M."/>
            <person name="Roesemann S."/>
            <person name="Alexander J.E."/>
            <person name="Rich S.A."/>
            <person name="Livny J."/>
            <person name="Vlamakis H."/>
            <person name="Clish C."/>
            <person name="Bullock K."/>
            <person name="Deik A."/>
            <person name="Scott J."/>
            <person name="Pierce K.A."/>
            <person name="Xavier R.J."/>
            <person name="Alm E.J."/>
        </authorList>
    </citation>
    <scope>NUCLEOTIDE SEQUENCE [LARGE SCALE GENOMIC DNA]</scope>
    <source>
        <strain evidence="19 22">BIOML-A2</strain>
    </source>
</reference>
<dbReference type="EC" id="3.4.13.18" evidence="10"/>
<keyword evidence="22" id="KW-1185">Reference proteome</keyword>
<sequence>MEYVTKGYEPADALRYFEELSAIPRGSRNEKAAAEFVMQFAKDLGLWCRMDDAYNVVVKKPASPGCEGLPTVMLQGHLDMVCEKNQATEHDFEKDPLKLQVKDGILRASGTTLGADNGVAVAYMMAALARDDYRHPALECVFTSMEEIGLLGAIALDCSDLEAKYLLNMDCGPEGTMIVSSAGGLLIDFEKSAELVPFAGEAVSLAVRGLLGGHSAMMIDQEMGNSIKLMGRVLHNIKKAMPVNLVSLSGGSKMNAIPRESDALIAVPTGRADEAIAIAQRVAGEISSELAASDPGFALQAAAAEPAAQMMDSASSDELIRFVYLLPNAVYTMSMEIPGLVVTSGNLGVAVCEGNTVKMTEFIRSSDPTVRDHMADEMATLAEMCRVKADINEPMAGWKYEANSPLRELCMKIYKEQTGKEMEMKAVHGGLECGILKDKLPALDIIAFGPTADGAHTPDECLDLASFQRTFAMVMAVLEALAE</sequence>
<evidence type="ECO:0000256" key="6">
    <source>
        <dbReference type="ARBA" id="ARBA00022833"/>
    </source>
</evidence>
<evidence type="ECO:0000256" key="5">
    <source>
        <dbReference type="ARBA" id="ARBA00022801"/>
    </source>
</evidence>
<dbReference type="PANTHER" id="PTHR43501:SF1">
    <property type="entry name" value="CYTOSOL NON-SPECIFIC DIPEPTIDASE"/>
    <property type="match status" value="1"/>
</dbReference>
<evidence type="ECO:0000256" key="7">
    <source>
        <dbReference type="ARBA" id="ARBA00023049"/>
    </source>
</evidence>
<evidence type="ECO:0000256" key="1">
    <source>
        <dbReference type="ARBA" id="ARBA00001941"/>
    </source>
</evidence>
<organism evidence="20 21">
    <name type="scientific">Bittarella massiliensis</name>
    <name type="common">ex Durand et al. 2017</name>
    <dbReference type="NCBI Taxonomy" id="1720313"/>
    <lineage>
        <taxon>Bacteria</taxon>
        <taxon>Bacillati</taxon>
        <taxon>Bacillota</taxon>
        <taxon>Clostridia</taxon>
        <taxon>Eubacteriales</taxon>
        <taxon>Oscillospiraceae</taxon>
        <taxon>Bittarella (ex Durand et al. 2017)</taxon>
    </lineage>
</organism>
<evidence type="ECO:0000313" key="19">
    <source>
        <dbReference type="EMBL" id="MZL70559.1"/>
    </source>
</evidence>
<dbReference type="GO" id="GO:0046872">
    <property type="term" value="F:metal ion binding"/>
    <property type="evidence" value="ECO:0007669"/>
    <property type="project" value="UniProtKB-KW"/>
</dbReference>
<dbReference type="Proteomes" id="UP000184089">
    <property type="component" value="Unassembled WGS sequence"/>
</dbReference>
<dbReference type="Proteomes" id="UP000474718">
    <property type="component" value="Unassembled WGS sequence"/>
</dbReference>
<dbReference type="SUPFAM" id="SSF53187">
    <property type="entry name" value="Zn-dependent exopeptidases"/>
    <property type="match status" value="1"/>
</dbReference>
<dbReference type="EMBL" id="FQVY01000003">
    <property type="protein sequence ID" value="SHG36722.1"/>
    <property type="molecule type" value="Genomic_DNA"/>
</dbReference>
<dbReference type="Gene3D" id="3.40.630.10">
    <property type="entry name" value="Zn peptidases"/>
    <property type="match status" value="2"/>
</dbReference>
<evidence type="ECO:0000259" key="18">
    <source>
        <dbReference type="Pfam" id="PF07687"/>
    </source>
</evidence>
<keyword evidence="6" id="KW-0862">Zinc</keyword>
<comment type="cofactor">
    <cofactor evidence="2">
        <name>Zn(2+)</name>
        <dbReference type="ChEBI" id="CHEBI:29105"/>
    </cofactor>
</comment>
<dbReference type="GO" id="GO:0070573">
    <property type="term" value="F:metallodipeptidase activity"/>
    <property type="evidence" value="ECO:0007669"/>
    <property type="project" value="TreeGrafter"/>
</dbReference>
<feature type="domain" description="Peptidase M20 dimerisation" evidence="18">
    <location>
        <begin position="213"/>
        <end position="291"/>
    </location>
</feature>
<evidence type="ECO:0000313" key="22">
    <source>
        <dbReference type="Proteomes" id="UP000474718"/>
    </source>
</evidence>
<reference evidence="21" key="2">
    <citation type="submission" date="2016-11" db="EMBL/GenBank/DDBJ databases">
        <authorList>
            <person name="Jaros S."/>
            <person name="Januszkiewicz K."/>
            <person name="Wedrychowicz H."/>
        </authorList>
    </citation>
    <scope>NUCLEOTIDE SEQUENCE [LARGE SCALE GENOMIC DNA]</scope>
    <source>
        <strain evidence="21">DSM 4029</strain>
    </source>
</reference>
<evidence type="ECO:0000313" key="21">
    <source>
        <dbReference type="Proteomes" id="UP000184089"/>
    </source>
</evidence>
<dbReference type="FunFam" id="3.40.630.10:FF:000018">
    <property type="entry name" value="Aminoacyl-histidine dipeptidase PepD"/>
    <property type="match status" value="1"/>
</dbReference>
<evidence type="ECO:0000256" key="15">
    <source>
        <dbReference type="ARBA" id="ARBA00076004"/>
    </source>
</evidence>
<evidence type="ECO:0000256" key="2">
    <source>
        <dbReference type="ARBA" id="ARBA00001947"/>
    </source>
</evidence>
<dbReference type="PANTHER" id="PTHR43501">
    <property type="entry name" value="CYTOSOL NON-SPECIFIC DIPEPTIDASE"/>
    <property type="match status" value="1"/>
</dbReference>
<dbReference type="EMBL" id="WWVX01000008">
    <property type="protein sequence ID" value="MZL70559.1"/>
    <property type="molecule type" value="Genomic_DNA"/>
</dbReference>
<evidence type="ECO:0000256" key="10">
    <source>
        <dbReference type="ARBA" id="ARBA00038976"/>
    </source>
</evidence>
<keyword evidence="4" id="KW-0479">Metal-binding</keyword>
<evidence type="ECO:0000256" key="12">
    <source>
        <dbReference type="ARBA" id="ARBA00061423"/>
    </source>
</evidence>
<dbReference type="PRINTS" id="PR00934">
    <property type="entry name" value="XHISDIPTASE"/>
</dbReference>
<dbReference type="GO" id="GO:0005829">
    <property type="term" value="C:cytosol"/>
    <property type="evidence" value="ECO:0007669"/>
    <property type="project" value="TreeGrafter"/>
</dbReference>
<evidence type="ECO:0000256" key="9">
    <source>
        <dbReference type="ARBA" id="ARBA00036421"/>
    </source>
</evidence>
<keyword evidence="5" id="KW-0378">Hydrolase</keyword>
<dbReference type="InterPro" id="IPR011650">
    <property type="entry name" value="Peptidase_M20_dimer"/>
</dbReference>
<evidence type="ECO:0000256" key="17">
    <source>
        <dbReference type="ARBA" id="ARBA00078074"/>
    </source>
</evidence>
<comment type="catalytic activity">
    <reaction evidence="9">
        <text>Hydrolysis of dipeptides, preferentially hydrophobic dipeptides including prolyl amino acids.</text>
        <dbReference type="EC" id="3.4.13.18"/>
    </reaction>
</comment>
<dbReference type="InterPro" id="IPR002933">
    <property type="entry name" value="Peptidase_M20"/>
</dbReference>
<keyword evidence="3" id="KW-0645">Protease</keyword>
<accession>A0AAQ1MEL7</accession>
<dbReference type="FunFam" id="3.40.630.10:FF:000015">
    <property type="entry name" value="Aminoacyl-histidine dipeptidase PepD"/>
    <property type="match status" value="1"/>
</dbReference>
<evidence type="ECO:0000256" key="11">
    <source>
        <dbReference type="ARBA" id="ARBA00044252"/>
    </source>
</evidence>
<keyword evidence="8" id="KW-0170">Cobalt</keyword>
<protein>
    <recommendedName>
        <fullName evidence="13">Cytosol non-specific dipeptidase</fullName>
        <ecNumber evidence="10">3.4.13.18</ecNumber>
    </recommendedName>
    <alternativeName>
        <fullName evidence="16">Aminoacyl-histidine dipeptidase</fullName>
    </alternativeName>
    <alternativeName>
        <fullName evidence="15">Beta-alanyl-histidine dipeptidase</fullName>
    </alternativeName>
    <alternativeName>
        <fullName evidence="14">Carnosinase</fullName>
    </alternativeName>
    <alternativeName>
        <fullName evidence="11">Peptidase D</fullName>
    </alternativeName>
    <alternativeName>
        <fullName evidence="17">Xaa-His dipeptidase</fullName>
    </alternativeName>
</protein>
<proteinExistence type="inferred from homology"/>
<dbReference type="RefSeq" id="WP_021659664.1">
    <property type="nucleotide sequence ID" value="NZ_FQVY01000003.1"/>
</dbReference>
<evidence type="ECO:0000256" key="14">
    <source>
        <dbReference type="ARBA" id="ARBA00075285"/>
    </source>
</evidence>
<dbReference type="NCBIfam" id="TIGR01893">
    <property type="entry name" value="aa-his-dipept"/>
    <property type="match status" value="1"/>
</dbReference>
<evidence type="ECO:0000256" key="4">
    <source>
        <dbReference type="ARBA" id="ARBA00022723"/>
    </source>
</evidence>
<comment type="caution">
    <text evidence="20">The sequence shown here is derived from an EMBL/GenBank/DDBJ whole genome shotgun (WGS) entry which is preliminary data.</text>
</comment>
<evidence type="ECO:0000256" key="13">
    <source>
        <dbReference type="ARBA" id="ARBA00071271"/>
    </source>
</evidence>
<keyword evidence="7" id="KW-0482">Metalloprotease</keyword>
<evidence type="ECO:0000256" key="16">
    <source>
        <dbReference type="ARBA" id="ARBA00077688"/>
    </source>
</evidence>
<gene>
    <name evidence="19" type="ORF">GT747_12450</name>
    <name evidence="20" type="ORF">SAMN05444424_2265</name>
</gene>
<dbReference type="PIRSF" id="PIRSF016599">
    <property type="entry name" value="Xaa-His_dipept"/>
    <property type="match status" value="1"/>
</dbReference>
<evidence type="ECO:0000313" key="20">
    <source>
        <dbReference type="EMBL" id="SHG36722.1"/>
    </source>
</evidence>
<evidence type="ECO:0000256" key="8">
    <source>
        <dbReference type="ARBA" id="ARBA00023285"/>
    </source>
</evidence>
<comment type="cofactor">
    <cofactor evidence="1">
        <name>Co(2+)</name>
        <dbReference type="ChEBI" id="CHEBI:48828"/>
    </cofactor>
</comment>
<reference evidence="20" key="1">
    <citation type="submission" date="2016-11" db="EMBL/GenBank/DDBJ databases">
        <authorList>
            <person name="Varghese N."/>
            <person name="Submissions S."/>
        </authorList>
    </citation>
    <scope>NUCLEOTIDE SEQUENCE</scope>
    <source>
        <strain evidence="20">DSM 4029</strain>
    </source>
</reference>
<dbReference type="GO" id="GO:0006508">
    <property type="term" value="P:proteolysis"/>
    <property type="evidence" value="ECO:0007669"/>
    <property type="project" value="UniProtKB-KW"/>
</dbReference>
<dbReference type="InterPro" id="IPR001160">
    <property type="entry name" value="Peptidase_M20C"/>
</dbReference>
<name>A0AAQ1MEL7_9FIRM</name>
<dbReference type="Pfam" id="PF07687">
    <property type="entry name" value="M20_dimer"/>
    <property type="match status" value="1"/>
</dbReference>
<dbReference type="AlphaFoldDB" id="A0AAQ1MEL7"/>
<comment type="similarity">
    <text evidence="12">Belongs to the peptidase M20C family.</text>
</comment>
<dbReference type="Pfam" id="PF01546">
    <property type="entry name" value="Peptidase_M20"/>
    <property type="match status" value="1"/>
</dbReference>